<keyword evidence="2" id="KW-0479">Metal-binding</keyword>
<proteinExistence type="predicted"/>
<dbReference type="InterPro" id="IPR047198">
    <property type="entry name" value="DDP-like_NUDIX"/>
</dbReference>
<dbReference type="InterPro" id="IPR015797">
    <property type="entry name" value="NUDIX_hydrolase-like_dom_sf"/>
</dbReference>
<dbReference type="SUPFAM" id="SSF55811">
    <property type="entry name" value="Nudix"/>
    <property type="match status" value="1"/>
</dbReference>
<evidence type="ECO:0000256" key="1">
    <source>
        <dbReference type="ARBA" id="ARBA00001946"/>
    </source>
</evidence>
<dbReference type="PANTHER" id="PTHR12629:SF0">
    <property type="entry name" value="DIPHOSPHOINOSITOL-POLYPHOSPHATE DIPHOSPHATASE"/>
    <property type="match status" value="1"/>
</dbReference>
<dbReference type="EMBL" id="JACOMF010000012">
    <property type="protein sequence ID" value="MBC4016070.1"/>
    <property type="molecule type" value="Genomic_DNA"/>
</dbReference>
<feature type="domain" description="Nudix hydrolase" evidence="5">
    <location>
        <begin position="9"/>
        <end position="140"/>
    </location>
</feature>
<dbReference type="AlphaFoldDB" id="A0A9X0QY60"/>
<evidence type="ECO:0000256" key="2">
    <source>
        <dbReference type="ARBA" id="ARBA00022723"/>
    </source>
</evidence>
<dbReference type="CDD" id="cd04666">
    <property type="entry name" value="NUDIX_DIPP2_like_Nudt4"/>
    <property type="match status" value="1"/>
</dbReference>
<evidence type="ECO:0000313" key="7">
    <source>
        <dbReference type="Proteomes" id="UP000600101"/>
    </source>
</evidence>
<keyword evidence="4" id="KW-0460">Magnesium</keyword>
<evidence type="ECO:0000256" key="4">
    <source>
        <dbReference type="ARBA" id="ARBA00022842"/>
    </source>
</evidence>
<comment type="caution">
    <text evidence="6">The sequence shown here is derived from an EMBL/GenBank/DDBJ whole genome shotgun (WGS) entry which is preliminary data.</text>
</comment>
<dbReference type="PROSITE" id="PS51462">
    <property type="entry name" value="NUDIX"/>
    <property type="match status" value="1"/>
</dbReference>
<dbReference type="GO" id="GO:0016462">
    <property type="term" value="F:pyrophosphatase activity"/>
    <property type="evidence" value="ECO:0007669"/>
    <property type="project" value="InterPro"/>
</dbReference>
<dbReference type="Pfam" id="PF00293">
    <property type="entry name" value="NUDIX"/>
    <property type="match status" value="1"/>
</dbReference>
<dbReference type="InterPro" id="IPR000086">
    <property type="entry name" value="NUDIX_hydrolase_dom"/>
</dbReference>
<dbReference type="Proteomes" id="UP000600101">
    <property type="component" value="Unassembled WGS sequence"/>
</dbReference>
<dbReference type="PANTHER" id="PTHR12629">
    <property type="entry name" value="DIPHOSPHOINOSITOL POLYPHOSPHATE PHOSPHOHYDROLASE"/>
    <property type="match status" value="1"/>
</dbReference>
<sequence>MPGSAAQRRRGRQCAALPLREKDGEVEVLLVTSRETRRWVLPKGWTERWHGAAEQAAVEAFEEAGIRGEISAEPIGSYAYLKRTGDGRTLPCKVDVFRMQVAEVLDDWPEKQERERRWFTLPQAAMAVEESGLVTLMLSLALPNA</sequence>
<evidence type="ECO:0000256" key="3">
    <source>
        <dbReference type="ARBA" id="ARBA00022801"/>
    </source>
</evidence>
<evidence type="ECO:0000259" key="5">
    <source>
        <dbReference type="PROSITE" id="PS51462"/>
    </source>
</evidence>
<dbReference type="GO" id="GO:0005737">
    <property type="term" value="C:cytoplasm"/>
    <property type="evidence" value="ECO:0007669"/>
    <property type="project" value="TreeGrafter"/>
</dbReference>
<evidence type="ECO:0000313" key="6">
    <source>
        <dbReference type="EMBL" id="MBC4016070.1"/>
    </source>
</evidence>
<keyword evidence="3 6" id="KW-0378">Hydrolase</keyword>
<name>A0A9X0QY60_9PROT</name>
<reference evidence="6" key="1">
    <citation type="submission" date="2020-08" db="EMBL/GenBank/DDBJ databases">
        <authorList>
            <person name="Hu Y."/>
            <person name="Nguyen S.V."/>
            <person name="Li F."/>
            <person name="Fanning S."/>
        </authorList>
    </citation>
    <scope>NUCLEOTIDE SEQUENCE</scope>
    <source>
        <strain evidence="6">SYSU D8009</strain>
    </source>
</reference>
<comment type="cofactor">
    <cofactor evidence="1">
        <name>Mg(2+)</name>
        <dbReference type="ChEBI" id="CHEBI:18420"/>
    </cofactor>
</comment>
<dbReference type="RefSeq" id="WP_186770843.1">
    <property type="nucleotide sequence ID" value="NZ_JACOMF010000012.1"/>
</dbReference>
<dbReference type="GO" id="GO:0046872">
    <property type="term" value="F:metal ion binding"/>
    <property type="evidence" value="ECO:0007669"/>
    <property type="project" value="UniProtKB-KW"/>
</dbReference>
<dbReference type="Gene3D" id="3.90.79.10">
    <property type="entry name" value="Nucleoside Triphosphate Pyrophosphohydrolase"/>
    <property type="match status" value="1"/>
</dbReference>
<protein>
    <submittedName>
        <fullName evidence="6">NUDIX hydrolase</fullName>
    </submittedName>
</protein>
<keyword evidence="7" id="KW-1185">Reference proteome</keyword>
<accession>A0A9X0QY60</accession>
<gene>
    <name evidence="6" type="ORF">H7965_12120</name>
</gene>
<organism evidence="6 7">
    <name type="scientific">Siccirubricoccus deserti</name>
    <dbReference type="NCBI Taxonomy" id="2013562"/>
    <lineage>
        <taxon>Bacteria</taxon>
        <taxon>Pseudomonadati</taxon>
        <taxon>Pseudomonadota</taxon>
        <taxon>Alphaproteobacteria</taxon>
        <taxon>Acetobacterales</taxon>
        <taxon>Roseomonadaceae</taxon>
        <taxon>Siccirubricoccus</taxon>
    </lineage>
</organism>